<feature type="domain" description="Radical SAM core" evidence="5">
    <location>
        <begin position="29"/>
        <end position="146"/>
    </location>
</feature>
<dbReference type="PANTHER" id="PTHR11228">
    <property type="entry name" value="RADICAL SAM DOMAIN PROTEIN"/>
    <property type="match status" value="1"/>
</dbReference>
<dbReference type="PANTHER" id="PTHR11228:SF7">
    <property type="entry name" value="PQQA PEPTIDE CYCLASE"/>
    <property type="match status" value="1"/>
</dbReference>
<gene>
    <name evidence="6" type="ORF">F6J89_06435</name>
</gene>
<dbReference type="SUPFAM" id="SSF102114">
    <property type="entry name" value="Radical SAM enzymes"/>
    <property type="match status" value="1"/>
</dbReference>
<dbReference type="Gene3D" id="3.20.20.70">
    <property type="entry name" value="Aldolase class I"/>
    <property type="match status" value="1"/>
</dbReference>
<evidence type="ECO:0000256" key="3">
    <source>
        <dbReference type="ARBA" id="ARBA00023004"/>
    </source>
</evidence>
<dbReference type="GO" id="GO:0046872">
    <property type="term" value="F:metal ion binding"/>
    <property type="evidence" value="ECO:0007669"/>
    <property type="project" value="UniProtKB-KW"/>
</dbReference>
<sequence>MNKNIDNFVPAEEPSKDQPITVLMIEAVGKCNAICGYCPRGQGLLGPETNTYITMDLLDKALDLASSGSNHAIYLHHRGEPFLHPKLDEIIRRVREKGFYTFLSTNLISATPDKVKKVLTAGINQIEMHYSAGLTRLPHEVLLKRIHEIRKLNWELRNFGCRLEMNFSLFGETREIIMEELSRHTYYDETLYVRWFEPHDWPSLEKIIDRGVDYRDCHWYKHKACAILSNGDIVICCLDQFSHSCRTNIKDIDRIDWESLADRRMCQGCTQHVEMNWLEEDAIDMPLWLTRKQEIDTWTA</sequence>
<evidence type="ECO:0000259" key="5">
    <source>
        <dbReference type="Pfam" id="PF04055"/>
    </source>
</evidence>
<dbReference type="Pfam" id="PF04055">
    <property type="entry name" value="Radical_SAM"/>
    <property type="match status" value="1"/>
</dbReference>
<dbReference type="InterPro" id="IPR007197">
    <property type="entry name" value="rSAM"/>
</dbReference>
<organism evidence="6">
    <name type="scientific">Symploca sp. SIO1C4</name>
    <dbReference type="NCBI Taxonomy" id="2607765"/>
    <lineage>
        <taxon>Bacteria</taxon>
        <taxon>Bacillati</taxon>
        <taxon>Cyanobacteriota</taxon>
        <taxon>Cyanophyceae</taxon>
        <taxon>Coleofasciculales</taxon>
        <taxon>Coleofasciculaceae</taxon>
        <taxon>Symploca</taxon>
    </lineage>
</organism>
<dbReference type="InterPro" id="IPR050377">
    <property type="entry name" value="Radical_SAM_PqqE_MftC-like"/>
</dbReference>
<accession>A0A6B3NCB1</accession>
<comment type="caution">
    <text evidence="6">The sequence shown here is derived from an EMBL/GenBank/DDBJ whole genome shotgun (WGS) entry which is preliminary data.</text>
</comment>
<dbReference type="GO" id="GO:0051536">
    <property type="term" value="F:iron-sulfur cluster binding"/>
    <property type="evidence" value="ECO:0007669"/>
    <property type="project" value="UniProtKB-KW"/>
</dbReference>
<keyword evidence="2" id="KW-0479">Metal-binding</keyword>
<keyword evidence="1" id="KW-0949">S-adenosyl-L-methionine</keyword>
<dbReference type="InterPro" id="IPR013785">
    <property type="entry name" value="Aldolase_TIM"/>
</dbReference>
<evidence type="ECO:0000256" key="4">
    <source>
        <dbReference type="ARBA" id="ARBA00023014"/>
    </source>
</evidence>
<evidence type="ECO:0000256" key="2">
    <source>
        <dbReference type="ARBA" id="ARBA00022723"/>
    </source>
</evidence>
<reference evidence="6" key="1">
    <citation type="submission" date="2019-11" db="EMBL/GenBank/DDBJ databases">
        <title>Genomic insights into an expanded diversity of filamentous marine cyanobacteria reveals the extraordinary biosynthetic potential of Moorea and Okeania.</title>
        <authorList>
            <person name="Ferreira Leao T."/>
            <person name="Wang M."/>
            <person name="Moss N."/>
            <person name="Da Silva R."/>
            <person name="Sanders J."/>
            <person name="Nurk S."/>
            <person name="Gurevich A."/>
            <person name="Humphrey G."/>
            <person name="Reher R."/>
            <person name="Zhu Q."/>
            <person name="Belda-Ferre P."/>
            <person name="Glukhov E."/>
            <person name="Rex R."/>
            <person name="Dorrestein P.C."/>
            <person name="Knight R."/>
            <person name="Pevzner P."/>
            <person name="Gerwick W.H."/>
            <person name="Gerwick L."/>
        </authorList>
    </citation>
    <scope>NUCLEOTIDE SEQUENCE</scope>
    <source>
        <strain evidence="6">SIO1C4</strain>
    </source>
</reference>
<evidence type="ECO:0000313" key="6">
    <source>
        <dbReference type="EMBL" id="NER27271.1"/>
    </source>
</evidence>
<protein>
    <submittedName>
        <fullName evidence="6">Radical SAM protein</fullName>
    </submittedName>
</protein>
<dbReference type="SFLD" id="SFLDS00029">
    <property type="entry name" value="Radical_SAM"/>
    <property type="match status" value="1"/>
</dbReference>
<name>A0A6B3NCB1_9CYAN</name>
<dbReference type="EMBL" id="JAAHFQ010000086">
    <property type="protein sequence ID" value="NER27271.1"/>
    <property type="molecule type" value="Genomic_DNA"/>
</dbReference>
<keyword evidence="4" id="KW-0411">Iron-sulfur</keyword>
<dbReference type="AlphaFoldDB" id="A0A6B3NCB1"/>
<proteinExistence type="predicted"/>
<dbReference type="CDD" id="cd01335">
    <property type="entry name" value="Radical_SAM"/>
    <property type="match status" value="1"/>
</dbReference>
<evidence type="ECO:0000256" key="1">
    <source>
        <dbReference type="ARBA" id="ARBA00022691"/>
    </source>
</evidence>
<dbReference type="InterPro" id="IPR058240">
    <property type="entry name" value="rSAM_sf"/>
</dbReference>
<keyword evidence="3" id="KW-0408">Iron</keyword>
<dbReference type="GO" id="GO:0003824">
    <property type="term" value="F:catalytic activity"/>
    <property type="evidence" value="ECO:0007669"/>
    <property type="project" value="InterPro"/>
</dbReference>